<dbReference type="PANTHER" id="PTHR48020">
    <property type="entry name" value="PROTON MYO-INOSITOL COTRANSPORTER"/>
    <property type="match status" value="1"/>
</dbReference>
<dbReference type="InterPro" id="IPR036259">
    <property type="entry name" value="MFS_trans_sf"/>
</dbReference>
<accession>A0A8X7NK98</accession>
<evidence type="ECO:0000256" key="3">
    <source>
        <dbReference type="ARBA" id="ARBA00022448"/>
    </source>
</evidence>
<name>A0A8X7NK98_CANPA</name>
<evidence type="ECO:0000259" key="9">
    <source>
        <dbReference type="PROSITE" id="PS50850"/>
    </source>
</evidence>
<feature type="transmembrane region" description="Helical" evidence="8">
    <location>
        <begin position="499"/>
        <end position="516"/>
    </location>
</feature>
<dbReference type="InterPro" id="IPR005829">
    <property type="entry name" value="Sugar_transporter_CS"/>
</dbReference>
<evidence type="ECO:0000256" key="1">
    <source>
        <dbReference type="ARBA" id="ARBA00004141"/>
    </source>
</evidence>
<feature type="domain" description="Major facilitator superfamily (MFS) profile" evidence="9">
    <location>
        <begin position="151"/>
        <end position="592"/>
    </location>
</feature>
<dbReference type="PROSITE" id="PS00216">
    <property type="entry name" value="SUGAR_TRANSPORT_1"/>
    <property type="match status" value="1"/>
</dbReference>
<protein>
    <submittedName>
        <fullName evidence="10">Sugar (And other) transporter family protein</fullName>
    </submittedName>
</protein>
<dbReference type="InterPro" id="IPR020846">
    <property type="entry name" value="MFS_dom"/>
</dbReference>
<dbReference type="GO" id="GO:0022857">
    <property type="term" value="F:transmembrane transporter activity"/>
    <property type="evidence" value="ECO:0007669"/>
    <property type="project" value="InterPro"/>
</dbReference>
<dbReference type="OrthoDB" id="5290825at2759"/>
<dbReference type="GO" id="GO:0015791">
    <property type="term" value="P:polyol transmembrane transport"/>
    <property type="evidence" value="ECO:0007669"/>
    <property type="project" value="UniProtKB-ARBA"/>
</dbReference>
<feature type="region of interest" description="Disordered" evidence="7">
    <location>
        <begin position="1"/>
        <end position="80"/>
    </location>
</feature>
<dbReference type="InterPro" id="IPR003663">
    <property type="entry name" value="Sugar/inositol_transpt"/>
</dbReference>
<feature type="compositionally biased region" description="Polar residues" evidence="7">
    <location>
        <begin position="42"/>
        <end position="52"/>
    </location>
</feature>
<dbReference type="PROSITE" id="PS50850">
    <property type="entry name" value="MFS"/>
    <property type="match status" value="1"/>
</dbReference>
<evidence type="ECO:0000313" key="10">
    <source>
        <dbReference type="EMBL" id="KAF6049032.1"/>
    </source>
</evidence>
<feature type="transmembrane region" description="Helical" evidence="8">
    <location>
        <begin position="569"/>
        <end position="588"/>
    </location>
</feature>
<dbReference type="Gene3D" id="1.20.1250.20">
    <property type="entry name" value="MFS general substrate transporter like domains"/>
    <property type="match status" value="1"/>
</dbReference>
<sequence>MAGDSDSDISGEKPITNYSDVSQNEKQQRQQQQQHNNGALFETSNSSTSDSLNPPPKEQFEDSESLQSETERADGEHGNILAQYTEKQVMAMGRNYATKFNLDADLFARAAALARAPNAFNSMPFLTDEEKSGLYLEATKKWHIPMKLVAVIAVGSMAAAVQGMDESVVNGATLFYPKAFGVTEMKNADLIEGLVNSAPYLCASCIACWMTDLFNRHLGRKWTIFWTCAISAATCIWQGFVNNWWHLFIARFFLGFGIGIKSATVPSYAAECTPKHIRGSLVMLWQFFTAVGIMFGYVTTLAFYYVPKKSFGTGLNWRLMLGSACIPAIIVLFQVPFVPESPRWLMGQDRHHDAFESLKQLRYEPIAAARDCFYQYVLLKEEGSYKIPTWKRIIEMFTIRRNRNGAIAAWIVMFMQQFCGINVIAYYSSSIFIEANLSEIKAMLASWGFGMINFIFAIPAFLTIDRFGRRNLLLFAFPLMCAFLLVAGFGFLIHDNRGQLGMVTTGIYLFSCVYSSSEGPVPFTYSAEAFPLYIRDLGMSWATATCWFWNFILAFTWPRLRSAFTPTGAFGWYAAWNGIGFFLVLWFLPETKGLTLEELDDVFAVPMYTHAVYRTRTFLRGIQIHVLRRKNVPEIPPIYNHQRMAVTNEEWNDKAEVSHVE</sequence>
<feature type="transmembrane region" description="Helical" evidence="8">
    <location>
        <begin position="247"/>
        <end position="269"/>
    </location>
</feature>
<dbReference type="AlphaFoldDB" id="A0A8X7NK98"/>
<feature type="transmembrane region" description="Helical" evidence="8">
    <location>
        <begin position="406"/>
        <end position="427"/>
    </location>
</feature>
<evidence type="ECO:0000256" key="6">
    <source>
        <dbReference type="ARBA" id="ARBA00023136"/>
    </source>
</evidence>
<evidence type="ECO:0000256" key="7">
    <source>
        <dbReference type="SAM" id="MobiDB-lite"/>
    </source>
</evidence>
<dbReference type="FunFam" id="1.20.1250.20:FF:000100">
    <property type="entry name" value="MFS sugar transporter, putative"/>
    <property type="match status" value="1"/>
</dbReference>
<evidence type="ECO:0000256" key="5">
    <source>
        <dbReference type="ARBA" id="ARBA00022989"/>
    </source>
</evidence>
<reference evidence="10" key="1">
    <citation type="submission" date="2020-03" db="EMBL/GenBank/DDBJ databases">
        <title>FDA dAtabase for Regulatory Grade micrObial Sequences (FDA-ARGOS): Supporting development and validation of Infectious Disease Dx tests.</title>
        <authorList>
            <person name="Campos J."/>
            <person name="Goldberg B."/>
            <person name="Tallon L."/>
            <person name="Sadzewicz L."/>
            <person name="Vavikolanu K."/>
            <person name="Mehta A."/>
            <person name="Aluvathingal J."/>
            <person name="Nadendla S."/>
            <person name="Nandy P."/>
            <person name="Geyer C."/>
            <person name="Yan Y."/>
            <person name="Sichtig H."/>
        </authorList>
    </citation>
    <scope>NUCLEOTIDE SEQUENCE [LARGE SCALE GENOMIC DNA]</scope>
    <source>
        <strain evidence="10">FDAARGOS_652</strain>
    </source>
</reference>
<keyword evidence="3" id="KW-0813">Transport</keyword>
<evidence type="ECO:0000256" key="8">
    <source>
        <dbReference type="SAM" id="Phobius"/>
    </source>
</evidence>
<evidence type="ECO:0000256" key="2">
    <source>
        <dbReference type="ARBA" id="ARBA00010992"/>
    </source>
</evidence>
<evidence type="ECO:0000313" key="11">
    <source>
        <dbReference type="Proteomes" id="UP000590412"/>
    </source>
</evidence>
<dbReference type="SUPFAM" id="SSF103473">
    <property type="entry name" value="MFS general substrate transporter"/>
    <property type="match status" value="1"/>
</dbReference>
<dbReference type="NCBIfam" id="TIGR00879">
    <property type="entry name" value="SP"/>
    <property type="match status" value="1"/>
</dbReference>
<evidence type="ECO:0000256" key="4">
    <source>
        <dbReference type="ARBA" id="ARBA00022692"/>
    </source>
</evidence>
<comment type="similarity">
    <text evidence="2">Belongs to the major facilitator superfamily. Sugar transporter (TC 2.A.1.1) family.</text>
</comment>
<feature type="compositionally biased region" description="Polar residues" evidence="7">
    <location>
        <begin position="16"/>
        <end position="25"/>
    </location>
</feature>
<feature type="transmembrane region" description="Helical" evidence="8">
    <location>
        <begin position="222"/>
        <end position="241"/>
    </location>
</feature>
<feature type="transmembrane region" description="Helical" evidence="8">
    <location>
        <begin position="317"/>
        <end position="338"/>
    </location>
</feature>
<feature type="transmembrane region" description="Helical" evidence="8">
    <location>
        <begin position="447"/>
        <end position="464"/>
    </location>
</feature>
<dbReference type="GO" id="GO:0016020">
    <property type="term" value="C:membrane"/>
    <property type="evidence" value="ECO:0007669"/>
    <property type="project" value="UniProtKB-SubCell"/>
</dbReference>
<dbReference type="InterPro" id="IPR050814">
    <property type="entry name" value="Myo-inositol_Transporter"/>
</dbReference>
<comment type="caution">
    <text evidence="10">The sequence shown here is derived from an EMBL/GenBank/DDBJ whole genome shotgun (WGS) entry which is preliminary data.</text>
</comment>
<keyword evidence="5 8" id="KW-1133">Transmembrane helix</keyword>
<keyword evidence="6 8" id="KW-0472">Membrane</keyword>
<dbReference type="EMBL" id="JABWAB010000006">
    <property type="protein sequence ID" value="KAF6049032.1"/>
    <property type="molecule type" value="Genomic_DNA"/>
</dbReference>
<dbReference type="GO" id="GO:0015798">
    <property type="term" value="P:myo-inositol transport"/>
    <property type="evidence" value="ECO:0007669"/>
    <property type="project" value="UniProtKB-ARBA"/>
</dbReference>
<feature type="transmembrane region" description="Helical" evidence="8">
    <location>
        <begin position="471"/>
        <end position="493"/>
    </location>
</feature>
<keyword evidence="4 8" id="KW-0812">Transmembrane</keyword>
<organism evidence="10 11">
    <name type="scientific">Candida parapsilosis</name>
    <name type="common">Yeast</name>
    <dbReference type="NCBI Taxonomy" id="5480"/>
    <lineage>
        <taxon>Eukaryota</taxon>
        <taxon>Fungi</taxon>
        <taxon>Dikarya</taxon>
        <taxon>Ascomycota</taxon>
        <taxon>Saccharomycotina</taxon>
        <taxon>Pichiomycetes</taxon>
        <taxon>Debaryomycetaceae</taxon>
        <taxon>Candida/Lodderomyces clade</taxon>
        <taxon>Candida</taxon>
    </lineage>
</organism>
<comment type="subcellular location">
    <subcellularLocation>
        <location evidence="1">Membrane</location>
        <topology evidence="1">Multi-pass membrane protein</topology>
    </subcellularLocation>
</comment>
<dbReference type="InterPro" id="IPR005828">
    <property type="entry name" value="MFS_sugar_transport-like"/>
</dbReference>
<gene>
    <name evidence="10" type="ORF">FOB60_004415</name>
</gene>
<dbReference type="Proteomes" id="UP000590412">
    <property type="component" value="Unassembled WGS sequence"/>
</dbReference>
<dbReference type="PROSITE" id="PS00217">
    <property type="entry name" value="SUGAR_TRANSPORT_2"/>
    <property type="match status" value="1"/>
</dbReference>
<dbReference type="PRINTS" id="PR00171">
    <property type="entry name" value="SUGRTRNSPORT"/>
</dbReference>
<dbReference type="PANTHER" id="PTHR48020:SF25">
    <property type="entry name" value="SUGAR TRANSPORTER, PUTATIVE (AFU_ORTHOLOGUE AFUA_7G05830)-RELATED"/>
    <property type="match status" value="1"/>
</dbReference>
<dbReference type="Pfam" id="PF00083">
    <property type="entry name" value="Sugar_tr"/>
    <property type="match status" value="1"/>
</dbReference>
<feature type="transmembrane region" description="Helical" evidence="8">
    <location>
        <begin position="537"/>
        <end position="557"/>
    </location>
</feature>
<proteinExistence type="inferred from homology"/>
<feature type="transmembrane region" description="Helical" evidence="8">
    <location>
        <begin position="281"/>
        <end position="305"/>
    </location>
</feature>